<keyword evidence="2" id="KW-0812">Transmembrane</keyword>
<organism evidence="3 4">
    <name type="scientific">Weissella ceti</name>
    <dbReference type="NCBI Taxonomy" id="759620"/>
    <lineage>
        <taxon>Bacteria</taxon>
        <taxon>Bacillati</taxon>
        <taxon>Bacillota</taxon>
        <taxon>Bacilli</taxon>
        <taxon>Lactobacillales</taxon>
        <taxon>Lactobacillaceae</taxon>
        <taxon>Weissella</taxon>
    </lineage>
</organism>
<dbReference type="KEGG" id="wce:WS08_0714"/>
<keyword evidence="1" id="KW-0732">Signal</keyword>
<keyword evidence="2" id="KW-1133">Transmembrane helix</keyword>
<evidence type="ECO:0000256" key="2">
    <source>
        <dbReference type="SAM" id="Phobius"/>
    </source>
</evidence>
<sequence length="233" mass="25758">MPREKNTWLGFVGMGIAFFGMIAVMIPSGIWALNLVGYVLLTAGVAMSAIGMIINRKNNHVVALIATLLTVLMFNGAVMAQFAFEGVRMGVLESGLDEEPYEDEDVDVDVVGMNKAVTSDDIAFEAVSFKQQKDHYRTIEITLTNTGKDAAEYSVDNLMIAEKYDGEWLFVDALNRKTSMSAVEDKHFKFLEDGILNPGETIKKTLVYESDNNQDYLLVPMDGTDVAAIKLKH</sequence>
<name>A0A075U0C3_9LACO</name>
<dbReference type="AlphaFoldDB" id="A0A075U0C3"/>
<feature type="transmembrane region" description="Helical" evidence="2">
    <location>
        <begin position="32"/>
        <end position="54"/>
    </location>
</feature>
<keyword evidence="4" id="KW-1185">Reference proteome</keyword>
<dbReference type="InterPro" id="IPR029050">
    <property type="entry name" value="Immunoprotect_excell_Ig-like"/>
</dbReference>
<reference evidence="4" key="2">
    <citation type="submission" date="2014-08" db="EMBL/GenBank/DDBJ databases">
        <title>Complete genome of Weissella ceti strain WS74 isolated from diseased rainbow trout in Brazil.</title>
        <authorList>
            <person name="Figueiredo H.C.P."/>
            <person name="Leal C.A.G."/>
            <person name="Pereira F.L."/>
            <person name="Soares S.C."/>
            <person name="Dorella F.A."/>
            <person name="Carvalho A.F."/>
            <person name="Azevedo V.A.C."/>
        </authorList>
    </citation>
    <scope>NUCLEOTIDE SEQUENCE [LARGE SCALE GENOMIC DNA]</scope>
    <source>
        <strain evidence="4">WS74</strain>
    </source>
</reference>
<evidence type="ECO:0000256" key="1">
    <source>
        <dbReference type="ARBA" id="ARBA00022729"/>
    </source>
</evidence>
<feature type="transmembrane region" description="Helical" evidence="2">
    <location>
        <begin position="7"/>
        <end position="26"/>
    </location>
</feature>
<keyword evidence="2" id="KW-0472">Membrane</keyword>
<gene>
    <name evidence="3" type="ORF">WS74_0716</name>
</gene>
<dbReference type="KEGG" id="wct:WS74_0716"/>
<dbReference type="KEGG" id="wci:WS105_0776"/>
<dbReference type="PATRIC" id="fig|759620.7.peg.738"/>
<proteinExistence type="predicted"/>
<dbReference type="Gene3D" id="2.60.40.1240">
    <property type="match status" value="1"/>
</dbReference>
<dbReference type="STRING" id="759620.WS105_0776"/>
<reference evidence="3 4" key="1">
    <citation type="journal article" date="2014" name="Genome Announc.">
        <title>Complete Genome Sequences of Fish Pathogenic Weissella ceti Strains WS74 and WS105.</title>
        <authorList>
            <person name="Figueiredo H.C."/>
            <person name="Leal C.A."/>
            <person name="Dorella F.A."/>
            <person name="Carvalho A.F."/>
            <person name="Soares S.C."/>
            <person name="Pereira F.L."/>
            <person name="Azevedo V.A."/>
        </authorList>
    </citation>
    <scope>NUCLEOTIDE SEQUENCE [LARGE SCALE GENOMIC DNA]</scope>
    <source>
        <strain evidence="3 4">WS74</strain>
    </source>
</reference>
<dbReference type="EMBL" id="CP009223">
    <property type="protein sequence ID" value="AIM62968.1"/>
    <property type="molecule type" value="Genomic_DNA"/>
</dbReference>
<accession>A0A075U0C3</accession>
<protein>
    <submittedName>
        <fullName evidence="3">Uncharacterized protein</fullName>
    </submittedName>
</protein>
<feature type="transmembrane region" description="Helical" evidence="2">
    <location>
        <begin position="61"/>
        <end position="84"/>
    </location>
</feature>
<evidence type="ECO:0000313" key="3">
    <source>
        <dbReference type="EMBL" id="AIM62968.1"/>
    </source>
</evidence>
<evidence type="ECO:0000313" key="4">
    <source>
        <dbReference type="Proteomes" id="UP000029079"/>
    </source>
</evidence>
<dbReference type="Proteomes" id="UP000029079">
    <property type="component" value="Chromosome"/>
</dbReference>
<dbReference type="RefSeq" id="WP_009496469.1">
    <property type="nucleotide sequence ID" value="NZ_CP009223.1"/>
</dbReference>